<dbReference type="GO" id="GO:0030276">
    <property type="term" value="F:clathrin binding"/>
    <property type="evidence" value="ECO:0007669"/>
    <property type="project" value="TreeGrafter"/>
</dbReference>
<dbReference type="Pfam" id="PF01417">
    <property type="entry name" value="ENTH"/>
    <property type="match status" value="1"/>
</dbReference>
<gene>
    <name evidence="9" type="ORF">BN980_GECA08s04773g</name>
</gene>
<dbReference type="Gene3D" id="1.25.40.90">
    <property type="match status" value="1"/>
</dbReference>
<feature type="domain" description="ENTH" evidence="8">
    <location>
        <begin position="11"/>
        <end position="143"/>
    </location>
</feature>
<feature type="region of interest" description="Disordered" evidence="7">
    <location>
        <begin position="259"/>
        <end position="281"/>
    </location>
</feature>
<organism evidence="9 10">
    <name type="scientific">Geotrichum candidum</name>
    <name type="common">Oospora lactis</name>
    <name type="synonym">Dipodascus geotrichum</name>
    <dbReference type="NCBI Taxonomy" id="1173061"/>
    <lineage>
        <taxon>Eukaryota</taxon>
        <taxon>Fungi</taxon>
        <taxon>Dikarya</taxon>
        <taxon>Ascomycota</taxon>
        <taxon>Saccharomycotina</taxon>
        <taxon>Dipodascomycetes</taxon>
        <taxon>Dipodascales</taxon>
        <taxon>Dipodascaceae</taxon>
        <taxon>Geotrichum</taxon>
    </lineage>
</organism>
<feature type="region of interest" description="Disordered" evidence="7">
    <location>
        <begin position="456"/>
        <end position="497"/>
    </location>
</feature>
<comment type="subcellular location">
    <subcellularLocation>
        <location evidence="2">Cytoplasm</location>
    </subcellularLocation>
    <subcellularLocation>
        <location evidence="1">Membrane</location>
        <topology evidence="1">Peripheral membrane protein</topology>
    </subcellularLocation>
</comment>
<dbReference type="AlphaFoldDB" id="A0A0J9XC73"/>
<dbReference type="STRING" id="1173061.A0A0J9XC73"/>
<dbReference type="PANTHER" id="PTHR12276">
    <property type="entry name" value="EPSIN/ENT-RELATED"/>
    <property type="match status" value="1"/>
</dbReference>
<evidence type="ECO:0000256" key="1">
    <source>
        <dbReference type="ARBA" id="ARBA00004170"/>
    </source>
</evidence>
<feature type="region of interest" description="Disordered" evidence="7">
    <location>
        <begin position="552"/>
        <end position="605"/>
    </location>
</feature>
<dbReference type="GO" id="GO:0005886">
    <property type="term" value="C:plasma membrane"/>
    <property type="evidence" value="ECO:0007669"/>
    <property type="project" value="TreeGrafter"/>
</dbReference>
<keyword evidence="6" id="KW-0446">Lipid-binding</keyword>
<feature type="compositionally biased region" description="Polar residues" evidence="7">
    <location>
        <begin position="222"/>
        <end position="239"/>
    </location>
</feature>
<dbReference type="SMART" id="SM00273">
    <property type="entry name" value="ENTH"/>
    <property type="match status" value="1"/>
</dbReference>
<keyword evidence="4" id="KW-0963">Cytoplasm</keyword>
<evidence type="ECO:0000313" key="10">
    <source>
        <dbReference type="Proteomes" id="UP000242525"/>
    </source>
</evidence>
<dbReference type="InterPro" id="IPR003903">
    <property type="entry name" value="UIM_dom"/>
</dbReference>
<evidence type="ECO:0000256" key="6">
    <source>
        <dbReference type="ARBA" id="ARBA00023121"/>
    </source>
</evidence>
<evidence type="ECO:0000259" key="8">
    <source>
        <dbReference type="PROSITE" id="PS50942"/>
    </source>
</evidence>
<dbReference type="GO" id="GO:0006897">
    <property type="term" value="P:endocytosis"/>
    <property type="evidence" value="ECO:0007669"/>
    <property type="project" value="TreeGrafter"/>
</dbReference>
<dbReference type="GO" id="GO:0030125">
    <property type="term" value="C:clathrin vesicle coat"/>
    <property type="evidence" value="ECO:0007669"/>
    <property type="project" value="TreeGrafter"/>
</dbReference>
<comment type="similarity">
    <text evidence="3">Belongs to the epsin family.</text>
</comment>
<dbReference type="PROSITE" id="PS50330">
    <property type="entry name" value="UIM"/>
    <property type="match status" value="1"/>
</dbReference>
<keyword evidence="10" id="KW-1185">Reference proteome</keyword>
<dbReference type="Pfam" id="PF02809">
    <property type="entry name" value="UIM"/>
    <property type="match status" value="2"/>
</dbReference>
<dbReference type="GO" id="GO:0005543">
    <property type="term" value="F:phospholipid binding"/>
    <property type="evidence" value="ECO:0007669"/>
    <property type="project" value="TreeGrafter"/>
</dbReference>
<feature type="region of interest" description="Disordered" evidence="7">
    <location>
        <begin position="137"/>
        <end position="177"/>
    </location>
</feature>
<evidence type="ECO:0000256" key="4">
    <source>
        <dbReference type="ARBA" id="ARBA00022490"/>
    </source>
</evidence>
<dbReference type="EMBL" id="CCBN010000008">
    <property type="protein sequence ID" value="CDO54799.1"/>
    <property type="molecule type" value="Genomic_DNA"/>
</dbReference>
<dbReference type="FunFam" id="1.25.40.90:FF:000006">
    <property type="entry name" value="Clathrin interactor 1"/>
    <property type="match status" value="1"/>
</dbReference>
<evidence type="ECO:0000256" key="3">
    <source>
        <dbReference type="ARBA" id="ARBA00010130"/>
    </source>
</evidence>
<name>A0A0J9XC73_GEOCN</name>
<evidence type="ECO:0000256" key="5">
    <source>
        <dbReference type="ARBA" id="ARBA00022553"/>
    </source>
</evidence>
<dbReference type="GO" id="GO:0005768">
    <property type="term" value="C:endosome"/>
    <property type="evidence" value="ECO:0007669"/>
    <property type="project" value="TreeGrafter"/>
</dbReference>
<keyword evidence="5" id="KW-0597">Phosphoprotein</keyword>
<dbReference type="PROSITE" id="PS50942">
    <property type="entry name" value="ENTH"/>
    <property type="match status" value="1"/>
</dbReference>
<reference evidence="9" key="1">
    <citation type="submission" date="2014-03" db="EMBL/GenBank/DDBJ databases">
        <authorList>
            <person name="Casaregola S."/>
        </authorList>
    </citation>
    <scope>NUCLEOTIDE SEQUENCE [LARGE SCALE GENOMIC DNA]</scope>
    <source>
        <strain evidence="9">CLIB 918</strain>
    </source>
</reference>
<evidence type="ECO:0000313" key="9">
    <source>
        <dbReference type="EMBL" id="CDO54799.1"/>
    </source>
</evidence>
<feature type="compositionally biased region" description="Polar residues" evidence="7">
    <location>
        <begin position="552"/>
        <end position="566"/>
    </location>
</feature>
<dbReference type="SMART" id="SM00726">
    <property type="entry name" value="UIM"/>
    <property type="match status" value="2"/>
</dbReference>
<dbReference type="InterPro" id="IPR008942">
    <property type="entry name" value="ENTH_VHS"/>
</dbReference>
<accession>A0A0J9XC73</accession>
<evidence type="ECO:0000256" key="2">
    <source>
        <dbReference type="ARBA" id="ARBA00004496"/>
    </source>
</evidence>
<protein>
    <submittedName>
        <fullName evidence="9">Similar to Saccharomyces cerevisiae YLR206W ENT2 Epsin-like protein required for endocytosis and actin patch assembly and functionally redundant with Ent1p</fullName>
    </submittedName>
</protein>
<dbReference type="SUPFAM" id="SSF48464">
    <property type="entry name" value="ENTH/VHS domain"/>
    <property type="match status" value="1"/>
</dbReference>
<dbReference type="InterPro" id="IPR013809">
    <property type="entry name" value="ENTH"/>
</dbReference>
<feature type="compositionally biased region" description="Low complexity" evidence="7">
    <location>
        <begin position="579"/>
        <end position="605"/>
    </location>
</feature>
<comment type="caution">
    <text evidence="9">The sequence shown here is derived from an EMBL/GenBank/DDBJ whole genome shotgun (WGS) entry which is preliminary data.</text>
</comment>
<sequence>MSKSFVRTLKNKANGYTPTQVKVRNATRNEPSGPSVPELEELAVLSYKRDELNELLHMLSQRLGDKGKNWRHVLKSMAVLDYLLRNGSEGVVLWTKDNIHLVRTLNQFEYVDDEGHDQGKNIRDKAQDLVDLVSNDTQLKQLRSESRDRRRASRAQAEPVRTQQSRQPAGRNDEDDPELQLALEVSMQSALEEEKRRKQLSNDDDDLKKAIQLSKQEESKHGPSSSVDLFGTPTNNQLSPHQQQQPVFVPSPVDLFGSPTQQQYPQHTTSGYSTSYHQTSNSTGNAFSGQFQQQLGSPGRVTYGQQQPDLFGNPPIQAHFTGSNNPFSQITATSPPPISNSPFSKPLDSPTKTRNIFDETVTAPPQSNNLFVTSTAAPVSQPLFVTTTSSAPANDLFSTPSTQSPTIANNTNFNSLFDRPTPTQANNFFAKSPTTTTAQQSSLLFESPATTLPFASPTAPAFSHSQSPFASPVPPAQAQFHPPLPPKQAITNTGNNLFGAPVTNGDHINSTFSAATTGAYGYNGSVNPNTLASTTNSFHTTNTHNPFMPSSPSAIPTSQPGFNSYVQAAPTGYGFGNMPHQQPSQPQQPSQHQHQQQPTQSLIDL</sequence>
<dbReference type="OrthoDB" id="4033880at2759"/>
<feature type="region of interest" description="Disordered" evidence="7">
    <location>
        <begin position="214"/>
        <end position="243"/>
    </location>
</feature>
<evidence type="ECO:0000256" key="7">
    <source>
        <dbReference type="SAM" id="MobiDB-lite"/>
    </source>
</evidence>
<dbReference type="Proteomes" id="UP000242525">
    <property type="component" value="Unassembled WGS sequence"/>
</dbReference>
<dbReference type="GO" id="GO:0007015">
    <property type="term" value="P:actin filament organization"/>
    <property type="evidence" value="ECO:0007669"/>
    <property type="project" value="TreeGrafter"/>
</dbReference>
<dbReference type="PANTHER" id="PTHR12276:SF110">
    <property type="entry name" value="EPSIN-1-RELATED"/>
    <property type="match status" value="1"/>
</dbReference>
<proteinExistence type="inferred from homology"/>